<dbReference type="InterPro" id="IPR042099">
    <property type="entry name" value="ANL_N_sf"/>
</dbReference>
<dbReference type="Gene3D" id="3.40.50.12780">
    <property type="entry name" value="N-terminal domain of ligase-like"/>
    <property type="match status" value="1"/>
</dbReference>
<evidence type="ECO:0000313" key="3">
    <source>
        <dbReference type="Proteomes" id="UP001140511"/>
    </source>
</evidence>
<dbReference type="InterPro" id="IPR020845">
    <property type="entry name" value="AMP-binding_CS"/>
</dbReference>
<evidence type="ECO:0000259" key="1">
    <source>
        <dbReference type="Pfam" id="PF00501"/>
    </source>
</evidence>
<dbReference type="Pfam" id="PF00501">
    <property type="entry name" value="AMP-binding"/>
    <property type="match status" value="1"/>
</dbReference>
<accession>A0A9W9B684</accession>
<dbReference type="EMBL" id="JAOPEN010000006">
    <property type="protein sequence ID" value="KAJ4856694.1"/>
    <property type="molecule type" value="Genomic_DNA"/>
</dbReference>
<dbReference type="GO" id="GO:0030729">
    <property type="term" value="F:acetoacetate-CoA ligase activity"/>
    <property type="evidence" value="ECO:0007669"/>
    <property type="project" value="TreeGrafter"/>
</dbReference>
<dbReference type="Gene3D" id="3.30.300.30">
    <property type="match status" value="1"/>
</dbReference>
<proteinExistence type="predicted"/>
<dbReference type="PROSITE" id="PS00455">
    <property type="entry name" value="AMP_BINDING"/>
    <property type="match status" value="1"/>
</dbReference>
<dbReference type="AlphaFoldDB" id="A0A9W9B684"/>
<dbReference type="InterPro" id="IPR045851">
    <property type="entry name" value="AMP-bd_C_sf"/>
</dbReference>
<protein>
    <submittedName>
        <fullName evidence="2">AMP-binding enzyme domain-containing protein</fullName>
    </submittedName>
</protein>
<dbReference type="SUPFAM" id="SSF56801">
    <property type="entry name" value="Acetyl-CoA synthetase-like"/>
    <property type="match status" value="1"/>
</dbReference>
<dbReference type="PANTHER" id="PTHR42921">
    <property type="entry name" value="ACETOACETYL-COA SYNTHETASE"/>
    <property type="match status" value="1"/>
</dbReference>
<dbReference type="GeneID" id="80871960"/>
<gene>
    <name evidence="2" type="ORF">T069G_10062</name>
</gene>
<comment type="caution">
    <text evidence="2">The sequence shown here is derived from an EMBL/GenBank/DDBJ whole genome shotgun (WGS) entry which is preliminary data.</text>
</comment>
<organism evidence="2 3">
    <name type="scientific">Trichoderma breve</name>
    <dbReference type="NCBI Taxonomy" id="2034170"/>
    <lineage>
        <taxon>Eukaryota</taxon>
        <taxon>Fungi</taxon>
        <taxon>Dikarya</taxon>
        <taxon>Ascomycota</taxon>
        <taxon>Pezizomycotina</taxon>
        <taxon>Sordariomycetes</taxon>
        <taxon>Hypocreomycetidae</taxon>
        <taxon>Hypocreales</taxon>
        <taxon>Hypocreaceae</taxon>
        <taxon>Trichoderma</taxon>
    </lineage>
</organism>
<evidence type="ECO:0000313" key="2">
    <source>
        <dbReference type="EMBL" id="KAJ4856694.1"/>
    </source>
</evidence>
<keyword evidence="3" id="KW-1185">Reference proteome</keyword>
<dbReference type="PANTHER" id="PTHR42921:SF1">
    <property type="entry name" value="ACETOACETYL-COA SYNTHETASE"/>
    <property type="match status" value="1"/>
</dbReference>
<dbReference type="InterPro" id="IPR000873">
    <property type="entry name" value="AMP-dep_synth/lig_dom"/>
</dbReference>
<sequence>MASSPVYVPPKGLHTYMDDFREYISRKHLLNLSSYNELHQFSVERANDFWLSLWQYLQVKASVHPLMAVDEKLRIDQFPQFYQEARLNYAENILANRSNGVAIKYMDESTLQTPRSVTWMELNDMVRQAADAMQSTGLCAGDTVVVIGGNSIKSLTLLLAAASLGAVFCSFNTDLGEKALKDRLGQLYPRLVFVQTEYSYNGKPHSIAQRTLKIFSAIEKSDRAEMICYEDAFNDLPLSPEAGLTLVNWSDFVNRGIGRLLVFKQVPFNHPLVVMFSSGTTGTPKGIVHSHGGLVINGLKENRLHNNFGTRDTYFHYTNIGWTLWNISLGALFCGSTLVLYDGSPFYPTPSRFLQSIFATGVTAFGAGPRYFEELRNAAIDSDPSTGKLDLIVSTGAILTTSLSLWIAKFFGPVCQVSMSGGTELCGSFVHGTKALPTWPGQITVKALGLDVDVFSPDGHALEAGQMGELVCKKPFPNMPVSFLHDADKKRYFNAYFSQIPGVWTHGDLIKIDPRTDGLIILGRSDGVLNPNGVRFGSSEIYAVLEQHFSASVKDSLCVSQQRQERDLHEKVILFLKERIRQKIAEDLSRRHVPHFIFEVNSIPYNANGKKMETHIKSILNRGKDALLSMKVSDAEKASLEFFVKFFNIEGLSSKSEKSINNSKSSVAKL</sequence>
<feature type="domain" description="AMP-dependent synthetase/ligase" evidence="1">
    <location>
        <begin position="105"/>
        <end position="475"/>
    </location>
</feature>
<dbReference type="RefSeq" id="XP_056025750.1">
    <property type="nucleotide sequence ID" value="XM_056177272.1"/>
</dbReference>
<reference evidence="2" key="1">
    <citation type="submission" date="2022-09" db="EMBL/GenBank/DDBJ databases">
        <title>Chromosome-level assembly of Trichoderma breve T069, a fungus used in development of biopesticide product.</title>
        <authorList>
            <person name="Lin R."/>
            <person name="Liu T."/>
        </authorList>
    </citation>
    <scope>NUCLEOTIDE SEQUENCE</scope>
    <source>
        <strain evidence="2">T069</strain>
    </source>
</reference>
<dbReference type="Proteomes" id="UP001140511">
    <property type="component" value="Unassembled WGS sequence"/>
</dbReference>
<name>A0A9W9B684_9HYPO</name>